<keyword evidence="8 11" id="KW-0472">Membrane</keyword>
<dbReference type="GO" id="GO:0016020">
    <property type="term" value="C:membrane"/>
    <property type="evidence" value="ECO:0007669"/>
    <property type="project" value="UniProtKB-SubCell"/>
</dbReference>
<evidence type="ECO:0000256" key="9">
    <source>
        <dbReference type="ARBA" id="ARBA00031586"/>
    </source>
</evidence>
<gene>
    <name evidence="12" type="primary">nad4L</name>
</gene>
<comment type="subcellular location">
    <subcellularLocation>
        <location evidence="1">Membrane</location>
        <topology evidence="1">Multi-pass membrane protein</topology>
    </subcellularLocation>
</comment>
<evidence type="ECO:0000256" key="11">
    <source>
        <dbReference type="SAM" id="Phobius"/>
    </source>
</evidence>
<keyword evidence="12" id="KW-0496">Mitochondrion</keyword>
<keyword evidence="5" id="KW-1278">Translocase</keyword>
<organism evidence="12">
    <name type="scientific">Natula pravdini</name>
    <dbReference type="NCBI Taxonomy" id="2652438"/>
    <lineage>
        <taxon>Eukaryota</taxon>
        <taxon>Metazoa</taxon>
        <taxon>Ecdysozoa</taxon>
        <taxon>Arthropoda</taxon>
        <taxon>Hexapoda</taxon>
        <taxon>Insecta</taxon>
        <taxon>Pterygota</taxon>
        <taxon>Neoptera</taxon>
        <taxon>Polyneoptera</taxon>
        <taxon>Orthoptera</taxon>
        <taxon>Ensifera</taxon>
        <taxon>Gryllidea</taxon>
        <taxon>Grylloidea</taxon>
        <taxon>Trigonidiidae</taxon>
        <taxon>Trigonidiinae</taxon>
        <taxon>Natula</taxon>
    </lineage>
</organism>
<comment type="similarity">
    <text evidence="2">Belongs to the complex I subunit 4L family.</text>
</comment>
<evidence type="ECO:0000313" key="12">
    <source>
        <dbReference type="EMBL" id="QFG38979.1"/>
    </source>
</evidence>
<keyword evidence="7" id="KW-0520">NAD</keyword>
<evidence type="ECO:0000256" key="1">
    <source>
        <dbReference type="ARBA" id="ARBA00004141"/>
    </source>
</evidence>
<accession>A0A856T8N0</accession>
<dbReference type="Pfam" id="PF00420">
    <property type="entry name" value="Oxidored_q2"/>
    <property type="match status" value="1"/>
</dbReference>
<dbReference type="AlphaFoldDB" id="A0A856T8N0"/>
<dbReference type="Gene3D" id="1.10.287.3510">
    <property type="match status" value="1"/>
</dbReference>
<evidence type="ECO:0000256" key="10">
    <source>
        <dbReference type="ARBA" id="ARBA00049551"/>
    </source>
</evidence>
<protein>
    <recommendedName>
        <fullName evidence="3">NADH-ubiquinone oxidoreductase chain 4L</fullName>
    </recommendedName>
    <alternativeName>
        <fullName evidence="9">NADH dehydrogenase subunit 4L</fullName>
    </alternativeName>
</protein>
<evidence type="ECO:0000256" key="2">
    <source>
        <dbReference type="ARBA" id="ARBA00010519"/>
    </source>
</evidence>
<evidence type="ECO:0000256" key="3">
    <source>
        <dbReference type="ARBA" id="ARBA00016612"/>
    </source>
</evidence>
<evidence type="ECO:0000256" key="7">
    <source>
        <dbReference type="ARBA" id="ARBA00023027"/>
    </source>
</evidence>
<keyword evidence="4 11" id="KW-0812">Transmembrane</keyword>
<evidence type="ECO:0000256" key="4">
    <source>
        <dbReference type="ARBA" id="ARBA00022692"/>
    </source>
</evidence>
<comment type="catalytic activity">
    <reaction evidence="10">
        <text>a ubiquinone + NADH + 5 H(+)(in) = a ubiquinol + NAD(+) + 4 H(+)(out)</text>
        <dbReference type="Rhea" id="RHEA:29091"/>
        <dbReference type="Rhea" id="RHEA-COMP:9565"/>
        <dbReference type="Rhea" id="RHEA-COMP:9566"/>
        <dbReference type="ChEBI" id="CHEBI:15378"/>
        <dbReference type="ChEBI" id="CHEBI:16389"/>
        <dbReference type="ChEBI" id="CHEBI:17976"/>
        <dbReference type="ChEBI" id="CHEBI:57540"/>
        <dbReference type="ChEBI" id="CHEBI:57945"/>
        <dbReference type="EC" id="7.1.1.2"/>
    </reaction>
</comment>
<geneLocation type="mitochondrion" evidence="12"/>
<sequence>MMKLMMYFIFLMYLIGLWMFSSKRKYFLMTLLSLEYMALSVFLFLAYYLSWMMFEMYFLLVFMIFVVCEGALGLSILVMLVRSYGNDYFESFSILRC</sequence>
<evidence type="ECO:0000256" key="8">
    <source>
        <dbReference type="ARBA" id="ARBA00023136"/>
    </source>
</evidence>
<keyword evidence="6 11" id="KW-1133">Transmembrane helix</keyword>
<feature type="transmembrane region" description="Helical" evidence="11">
    <location>
        <begin position="28"/>
        <end position="50"/>
    </location>
</feature>
<dbReference type="EMBL" id="MG701239">
    <property type="protein sequence ID" value="QFG38979.1"/>
    <property type="molecule type" value="Genomic_DNA"/>
</dbReference>
<dbReference type="GO" id="GO:0008137">
    <property type="term" value="F:NADH dehydrogenase (ubiquinone) activity"/>
    <property type="evidence" value="ECO:0007669"/>
    <property type="project" value="UniProtKB-EC"/>
</dbReference>
<evidence type="ECO:0000256" key="5">
    <source>
        <dbReference type="ARBA" id="ARBA00022967"/>
    </source>
</evidence>
<proteinExistence type="inferred from homology"/>
<reference evidence="12" key="1">
    <citation type="submission" date="2017-12" db="EMBL/GenBank/DDBJ databases">
        <title>Mitochondrial genome sequence and gene rearrangement provide insights into the taxonomic affiliation of sword-tailed crickets.</title>
        <authorList>
            <person name="Ma C."/>
            <person name="Li J."/>
        </authorList>
    </citation>
    <scope>NUCLEOTIDE SEQUENCE</scope>
</reference>
<evidence type="ECO:0000256" key="6">
    <source>
        <dbReference type="ARBA" id="ARBA00022989"/>
    </source>
</evidence>
<feature type="transmembrane region" description="Helical" evidence="11">
    <location>
        <begin position="56"/>
        <end position="81"/>
    </location>
</feature>
<dbReference type="InterPro" id="IPR039428">
    <property type="entry name" value="NUOK/Mnh_C1-like"/>
</dbReference>
<name>A0A856T8N0_9ORTH</name>
<feature type="transmembrane region" description="Helical" evidence="11">
    <location>
        <begin position="6"/>
        <end position="21"/>
    </location>
</feature>